<gene>
    <name evidence="7" type="ORF">B0F90DRAFT_1949016</name>
</gene>
<dbReference type="SMART" id="SM00360">
    <property type="entry name" value="RRM"/>
    <property type="match status" value="1"/>
</dbReference>
<evidence type="ECO:0000313" key="8">
    <source>
        <dbReference type="Proteomes" id="UP001203297"/>
    </source>
</evidence>
<evidence type="ECO:0000256" key="1">
    <source>
        <dbReference type="ARBA" id="ARBA00004604"/>
    </source>
</evidence>
<feature type="compositionally biased region" description="Low complexity" evidence="5">
    <location>
        <begin position="83"/>
        <end position="98"/>
    </location>
</feature>
<dbReference type="InterPro" id="IPR012677">
    <property type="entry name" value="Nucleotide-bd_a/b_plait_sf"/>
</dbReference>
<dbReference type="GO" id="GO:0003723">
    <property type="term" value="F:RNA binding"/>
    <property type="evidence" value="ECO:0007669"/>
    <property type="project" value="UniProtKB-UniRule"/>
</dbReference>
<evidence type="ECO:0000256" key="4">
    <source>
        <dbReference type="PROSITE-ProRule" id="PRU00176"/>
    </source>
</evidence>
<dbReference type="EMBL" id="WTXG01000008">
    <property type="protein sequence ID" value="KAI0303632.1"/>
    <property type="molecule type" value="Genomic_DNA"/>
</dbReference>
<evidence type="ECO:0000256" key="3">
    <source>
        <dbReference type="ARBA" id="ARBA00023242"/>
    </source>
</evidence>
<name>A0AAD4M6W3_9AGAM</name>
<evidence type="ECO:0000259" key="6">
    <source>
        <dbReference type="PROSITE" id="PS50102"/>
    </source>
</evidence>
<comment type="caution">
    <text evidence="7">The sequence shown here is derived from an EMBL/GenBank/DDBJ whole genome shotgun (WGS) entry which is preliminary data.</text>
</comment>
<dbReference type="GO" id="GO:0005730">
    <property type="term" value="C:nucleolus"/>
    <property type="evidence" value="ECO:0007669"/>
    <property type="project" value="UniProtKB-SubCell"/>
</dbReference>
<accession>A0AAD4M6W3</accession>
<reference evidence="7" key="1">
    <citation type="journal article" date="2022" name="New Phytol.">
        <title>Evolutionary transition to the ectomycorrhizal habit in the genomes of a hyperdiverse lineage of mushroom-forming fungi.</title>
        <authorList>
            <person name="Looney B."/>
            <person name="Miyauchi S."/>
            <person name="Morin E."/>
            <person name="Drula E."/>
            <person name="Courty P.E."/>
            <person name="Kohler A."/>
            <person name="Kuo A."/>
            <person name="LaButti K."/>
            <person name="Pangilinan J."/>
            <person name="Lipzen A."/>
            <person name="Riley R."/>
            <person name="Andreopoulos W."/>
            <person name="He G."/>
            <person name="Johnson J."/>
            <person name="Nolan M."/>
            <person name="Tritt A."/>
            <person name="Barry K.W."/>
            <person name="Grigoriev I.V."/>
            <person name="Nagy L.G."/>
            <person name="Hibbett D."/>
            <person name="Henrissat B."/>
            <person name="Matheny P.B."/>
            <person name="Labbe J."/>
            <person name="Martin F.M."/>
        </authorList>
    </citation>
    <scope>NUCLEOTIDE SEQUENCE</scope>
    <source>
        <strain evidence="7">BPL690</strain>
    </source>
</reference>
<comment type="subcellular location">
    <subcellularLocation>
        <location evidence="1">Nucleus</location>
        <location evidence="1">Nucleolus</location>
    </subcellularLocation>
</comment>
<dbReference type="PROSITE" id="PS50102">
    <property type="entry name" value="RRM"/>
    <property type="match status" value="1"/>
</dbReference>
<organism evidence="7 8">
    <name type="scientific">Multifurca ochricompacta</name>
    <dbReference type="NCBI Taxonomy" id="376703"/>
    <lineage>
        <taxon>Eukaryota</taxon>
        <taxon>Fungi</taxon>
        <taxon>Dikarya</taxon>
        <taxon>Basidiomycota</taxon>
        <taxon>Agaricomycotina</taxon>
        <taxon>Agaricomycetes</taxon>
        <taxon>Russulales</taxon>
        <taxon>Russulaceae</taxon>
        <taxon>Multifurca</taxon>
    </lineage>
</organism>
<keyword evidence="2 4" id="KW-0694">RNA-binding</keyword>
<feature type="domain" description="RRM" evidence="6">
    <location>
        <begin position="175"/>
        <end position="253"/>
    </location>
</feature>
<sequence>MTSDSDPPARKVKKTSKPKLVKAEDHFKKSETKNPAKEERAKPVRHPKMTTAREMRHKLAVDVPKRTKRATRSVRKLPGPWRAPSSSPSLSPASGLEPSHSEPDEPEALPEGSGHDEENVHLYGFSTDEDSSDDDLDAGDGADFDMGALPTVARDDMTVKRKLEKAKRKIETEPGVIYLGRIPHGFYEDQLRAYFSQFGEISRLRLSRNKRTGRSKHYGFIEFVSAPVAQIVAETMDNYLLMGHILTCKVIPNAEVHPELWVGANRKWRVVPGYRLAQAQHNKPRDEKQQRAAEKRLIRRQAARKRKLAEAGIVYNFDKVEYKKPKSVA</sequence>
<dbReference type="SUPFAM" id="SSF54928">
    <property type="entry name" value="RNA-binding domain, RBD"/>
    <property type="match status" value="1"/>
</dbReference>
<dbReference type="AlphaFoldDB" id="A0AAD4M6W3"/>
<keyword evidence="8" id="KW-1185">Reference proteome</keyword>
<proteinExistence type="predicted"/>
<feature type="compositionally biased region" description="Acidic residues" evidence="5">
    <location>
        <begin position="127"/>
        <end position="143"/>
    </location>
</feature>
<dbReference type="Gene3D" id="3.30.70.330">
    <property type="match status" value="1"/>
</dbReference>
<feature type="region of interest" description="Disordered" evidence="5">
    <location>
        <begin position="1"/>
        <end position="148"/>
    </location>
</feature>
<evidence type="ECO:0000256" key="5">
    <source>
        <dbReference type="SAM" id="MobiDB-lite"/>
    </source>
</evidence>
<evidence type="ECO:0000256" key="2">
    <source>
        <dbReference type="ARBA" id="ARBA00022884"/>
    </source>
</evidence>
<dbReference type="InterPro" id="IPR035979">
    <property type="entry name" value="RBD_domain_sf"/>
</dbReference>
<dbReference type="InterPro" id="IPR000504">
    <property type="entry name" value="RRM_dom"/>
</dbReference>
<feature type="compositionally biased region" description="Basic and acidic residues" evidence="5">
    <location>
        <begin position="51"/>
        <end position="65"/>
    </location>
</feature>
<dbReference type="CDD" id="cd12307">
    <property type="entry name" value="RRM_NIFK_like"/>
    <property type="match status" value="1"/>
</dbReference>
<keyword evidence="3" id="KW-0539">Nucleus</keyword>
<dbReference type="Proteomes" id="UP001203297">
    <property type="component" value="Unassembled WGS sequence"/>
</dbReference>
<feature type="compositionally biased region" description="Basic and acidic residues" evidence="5">
    <location>
        <begin position="21"/>
        <end position="42"/>
    </location>
</feature>
<feature type="compositionally biased region" description="Basic residues" evidence="5">
    <location>
        <begin position="66"/>
        <end position="75"/>
    </location>
</feature>
<feature type="compositionally biased region" description="Basic residues" evidence="5">
    <location>
        <begin position="10"/>
        <end position="20"/>
    </location>
</feature>
<dbReference type="Pfam" id="PF00076">
    <property type="entry name" value="RRM_1"/>
    <property type="match status" value="1"/>
</dbReference>
<protein>
    <recommendedName>
        <fullName evidence="6">RRM domain-containing protein</fullName>
    </recommendedName>
</protein>
<dbReference type="PANTHER" id="PTHR46754">
    <property type="entry name" value="MKI67 FHA DOMAIN-INTERACTING NUCLEOLAR PHOSPHOPROTEIN"/>
    <property type="match status" value="1"/>
</dbReference>
<evidence type="ECO:0000313" key="7">
    <source>
        <dbReference type="EMBL" id="KAI0303632.1"/>
    </source>
</evidence>